<proteinExistence type="inferred from homology"/>
<keyword evidence="8" id="KW-1185">Reference proteome</keyword>
<dbReference type="Pfam" id="PF00389">
    <property type="entry name" value="2-Hacid_dh"/>
    <property type="match status" value="1"/>
</dbReference>
<sequence length="326" mass="35062">MPAHTPNAEPQTIVFLDRDTIPSHIQIAKPNFEHQWTEYPTTDISQVVERLADATIAITNKVVLDATILRQLPLLKMVAISATGTNNVDLDYCRQHGIVVSNIQGYAVDSVPEHAIAMMFALRRNLMGYHQDIRNGVWQESGQFCFFTHPIGDIQGATLGIIGSGGLGQAMANLGRALGMSVMFAERKGATAYRDGYHRFEDVLAQADVVSLHCPLSEHTANLIAEPELALMKSSALLINTARGGLVEEQALVDALKAGSIGGAGVDVFTEEPAPAHNPLIANAYLPNLLLTPHVAWGSDSAIQGLADRLIDNINAYAAGTPKNQV</sequence>
<dbReference type="RefSeq" id="WP_036819164.1">
    <property type="nucleotide sequence ID" value="NZ_JGVO01000197.1"/>
</dbReference>
<gene>
    <name evidence="7" type="ORF">C9I98_21110</name>
</gene>
<keyword evidence="2 4" id="KW-0560">Oxidoreductase</keyword>
<feature type="domain" description="D-isomer specific 2-hydroxyacid dehydrogenase catalytic" evidence="5">
    <location>
        <begin position="35"/>
        <end position="326"/>
    </location>
</feature>
<dbReference type="InterPro" id="IPR006140">
    <property type="entry name" value="D-isomer_DH_NAD-bd"/>
</dbReference>
<dbReference type="GO" id="GO:0016616">
    <property type="term" value="F:oxidoreductase activity, acting on the CH-OH group of donors, NAD or NADP as acceptor"/>
    <property type="evidence" value="ECO:0007669"/>
    <property type="project" value="InterPro"/>
</dbReference>
<dbReference type="PANTHER" id="PTHR43761:SF1">
    <property type="entry name" value="D-ISOMER SPECIFIC 2-HYDROXYACID DEHYDROGENASE CATALYTIC DOMAIN-CONTAINING PROTEIN-RELATED"/>
    <property type="match status" value="1"/>
</dbReference>
<dbReference type="EMBL" id="PYMA01000017">
    <property type="protein sequence ID" value="PSW15137.1"/>
    <property type="molecule type" value="Genomic_DNA"/>
</dbReference>
<dbReference type="OrthoDB" id="9805416at2"/>
<dbReference type="InterPro" id="IPR036291">
    <property type="entry name" value="NAD(P)-bd_dom_sf"/>
</dbReference>
<dbReference type="SUPFAM" id="SSF51735">
    <property type="entry name" value="NAD(P)-binding Rossmann-fold domains"/>
    <property type="match status" value="1"/>
</dbReference>
<evidence type="ECO:0000256" key="1">
    <source>
        <dbReference type="ARBA" id="ARBA00005854"/>
    </source>
</evidence>
<evidence type="ECO:0000259" key="6">
    <source>
        <dbReference type="Pfam" id="PF02826"/>
    </source>
</evidence>
<dbReference type="AlphaFoldDB" id="A0A2T3NIQ1"/>
<dbReference type="InterPro" id="IPR006139">
    <property type="entry name" value="D-isomer_2_OHA_DH_cat_dom"/>
</dbReference>
<dbReference type="SUPFAM" id="SSF52283">
    <property type="entry name" value="Formate/glycerate dehydrogenase catalytic domain-like"/>
    <property type="match status" value="1"/>
</dbReference>
<dbReference type="Proteomes" id="UP000241771">
    <property type="component" value="Unassembled WGS sequence"/>
</dbReference>
<evidence type="ECO:0000313" key="7">
    <source>
        <dbReference type="EMBL" id="PSW15137.1"/>
    </source>
</evidence>
<evidence type="ECO:0000256" key="3">
    <source>
        <dbReference type="ARBA" id="ARBA00023027"/>
    </source>
</evidence>
<dbReference type="CDD" id="cd12162">
    <property type="entry name" value="2-Hacid_dh_4"/>
    <property type="match status" value="1"/>
</dbReference>
<dbReference type="Pfam" id="PF02826">
    <property type="entry name" value="2-Hacid_dh_C"/>
    <property type="match status" value="1"/>
</dbReference>
<evidence type="ECO:0000313" key="8">
    <source>
        <dbReference type="Proteomes" id="UP000241771"/>
    </source>
</evidence>
<dbReference type="InterPro" id="IPR029753">
    <property type="entry name" value="D-isomer_DH_CS"/>
</dbReference>
<reference evidence="7 8" key="1">
    <citation type="submission" date="2018-01" db="EMBL/GenBank/DDBJ databases">
        <title>Whole genome sequencing of Histamine producing bacteria.</title>
        <authorList>
            <person name="Butler K."/>
        </authorList>
    </citation>
    <scope>NUCLEOTIDE SEQUENCE [LARGE SCALE GENOMIC DNA]</scope>
    <source>
        <strain evidence="7 8">DSM 100436</strain>
    </source>
</reference>
<evidence type="ECO:0000259" key="5">
    <source>
        <dbReference type="Pfam" id="PF00389"/>
    </source>
</evidence>
<feature type="domain" description="D-isomer specific 2-hydroxyacid dehydrogenase NAD-binding" evidence="6">
    <location>
        <begin position="116"/>
        <end position="296"/>
    </location>
</feature>
<organism evidence="7 8">
    <name type="scientific">Photobacterium sanctipauli</name>
    <dbReference type="NCBI Taxonomy" id="1342794"/>
    <lineage>
        <taxon>Bacteria</taxon>
        <taxon>Pseudomonadati</taxon>
        <taxon>Pseudomonadota</taxon>
        <taxon>Gammaproteobacteria</taxon>
        <taxon>Vibrionales</taxon>
        <taxon>Vibrionaceae</taxon>
        <taxon>Photobacterium</taxon>
    </lineage>
</organism>
<keyword evidence="3" id="KW-0520">NAD</keyword>
<dbReference type="GO" id="GO:0051287">
    <property type="term" value="F:NAD binding"/>
    <property type="evidence" value="ECO:0007669"/>
    <property type="project" value="InterPro"/>
</dbReference>
<name>A0A2T3NIQ1_9GAMM</name>
<dbReference type="PANTHER" id="PTHR43761">
    <property type="entry name" value="D-ISOMER SPECIFIC 2-HYDROXYACID DEHYDROGENASE FAMILY PROTEIN (AFU_ORTHOLOGUE AFUA_1G13630)"/>
    <property type="match status" value="1"/>
</dbReference>
<dbReference type="PROSITE" id="PS00671">
    <property type="entry name" value="D_2_HYDROXYACID_DH_3"/>
    <property type="match status" value="1"/>
</dbReference>
<evidence type="ECO:0000256" key="2">
    <source>
        <dbReference type="ARBA" id="ARBA00023002"/>
    </source>
</evidence>
<dbReference type="Gene3D" id="3.40.50.720">
    <property type="entry name" value="NAD(P)-binding Rossmann-like Domain"/>
    <property type="match status" value="2"/>
</dbReference>
<comment type="similarity">
    <text evidence="1 4">Belongs to the D-isomer specific 2-hydroxyacid dehydrogenase family.</text>
</comment>
<comment type="caution">
    <text evidence="7">The sequence shown here is derived from an EMBL/GenBank/DDBJ whole genome shotgun (WGS) entry which is preliminary data.</text>
</comment>
<dbReference type="InterPro" id="IPR050418">
    <property type="entry name" value="D-iso_2-hydroxyacid_DH_PdxB"/>
</dbReference>
<protein>
    <submittedName>
        <fullName evidence="7">D-2-hydroxyacid dehydrogenase</fullName>
    </submittedName>
</protein>
<accession>A0A2T3NIQ1</accession>
<evidence type="ECO:0000256" key="4">
    <source>
        <dbReference type="RuleBase" id="RU003719"/>
    </source>
</evidence>